<evidence type="ECO:0000313" key="2">
    <source>
        <dbReference type="Proteomes" id="UP000823775"/>
    </source>
</evidence>
<gene>
    <name evidence="1" type="ORF">HAX54_012865</name>
</gene>
<feature type="non-terminal residue" evidence="1">
    <location>
        <position position="1"/>
    </location>
</feature>
<proteinExistence type="predicted"/>
<dbReference type="EMBL" id="JACEIK010000176">
    <property type="protein sequence ID" value="MCD7451603.1"/>
    <property type="molecule type" value="Genomic_DNA"/>
</dbReference>
<evidence type="ECO:0000313" key="1">
    <source>
        <dbReference type="EMBL" id="MCD7451603.1"/>
    </source>
</evidence>
<reference evidence="1 2" key="1">
    <citation type="journal article" date="2021" name="BMC Genomics">
        <title>Datura genome reveals duplications of psychoactive alkaloid biosynthetic genes and high mutation rate following tissue culture.</title>
        <authorList>
            <person name="Rajewski A."/>
            <person name="Carter-House D."/>
            <person name="Stajich J."/>
            <person name="Litt A."/>
        </authorList>
    </citation>
    <scope>NUCLEOTIDE SEQUENCE [LARGE SCALE GENOMIC DNA]</scope>
    <source>
        <strain evidence="1">AR-01</strain>
    </source>
</reference>
<keyword evidence="2" id="KW-1185">Reference proteome</keyword>
<dbReference type="Proteomes" id="UP000823775">
    <property type="component" value="Unassembled WGS sequence"/>
</dbReference>
<accession>A0ABS8RYE7</accession>
<sequence length="89" mass="10039">VMDRESSLARVVVNCHTLIFQIIVPMIKLIRYGCRCGCHCVSRCVLDFVLRSKVSVFGELKLGSVIVDLDVWELEAEGNLVGHRRHNAD</sequence>
<organism evidence="1 2">
    <name type="scientific">Datura stramonium</name>
    <name type="common">Jimsonweed</name>
    <name type="synonym">Common thornapple</name>
    <dbReference type="NCBI Taxonomy" id="4076"/>
    <lineage>
        <taxon>Eukaryota</taxon>
        <taxon>Viridiplantae</taxon>
        <taxon>Streptophyta</taxon>
        <taxon>Embryophyta</taxon>
        <taxon>Tracheophyta</taxon>
        <taxon>Spermatophyta</taxon>
        <taxon>Magnoliopsida</taxon>
        <taxon>eudicotyledons</taxon>
        <taxon>Gunneridae</taxon>
        <taxon>Pentapetalae</taxon>
        <taxon>asterids</taxon>
        <taxon>lamiids</taxon>
        <taxon>Solanales</taxon>
        <taxon>Solanaceae</taxon>
        <taxon>Solanoideae</taxon>
        <taxon>Datureae</taxon>
        <taxon>Datura</taxon>
    </lineage>
</organism>
<name>A0ABS8RYE7_DATST</name>
<protein>
    <submittedName>
        <fullName evidence="1">Uncharacterized protein</fullName>
    </submittedName>
</protein>
<comment type="caution">
    <text evidence="1">The sequence shown here is derived from an EMBL/GenBank/DDBJ whole genome shotgun (WGS) entry which is preliminary data.</text>
</comment>